<feature type="non-terminal residue" evidence="2">
    <location>
        <position position="1"/>
    </location>
</feature>
<dbReference type="GO" id="GO:0006952">
    <property type="term" value="P:defense response"/>
    <property type="evidence" value="ECO:0007669"/>
    <property type="project" value="InterPro"/>
</dbReference>
<dbReference type="GO" id="GO:0005576">
    <property type="term" value="C:extracellular region"/>
    <property type="evidence" value="ECO:0007669"/>
    <property type="project" value="InterPro"/>
</dbReference>
<gene>
    <name evidence="2" type="ORF">L345_16511</name>
</gene>
<organism evidence="2 3">
    <name type="scientific">Ophiophagus hannah</name>
    <name type="common">King cobra</name>
    <name type="synonym">Naja hannah</name>
    <dbReference type="NCBI Taxonomy" id="8665"/>
    <lineage>
        <taxon>Eukaryota</taxon>
        <taxon>Metazoa</taxon>
        <taxon>Chordata</taxon>
        <taxon>Craniata</taxon>
        <taxon>Vertebrata</taxon>
        <taxon>Euteleostomi</taxon>
        <taxon>Lepidosauria</taxon>
        <taxon>Squamata</taxon>
        <taxon>Bifurcata</taxon>
        <taxon>Unidentata</taxon>
        <taxon>Episquamata</taxon>
        <taxon>Toxicofera</taxon>
        <taxon>Serpentes</taxon>
        <taxon>Colubroidea</taxon>
        <taxon>Elapidae</taxon>
        <taxon>Elapinae</taxon>
        <taxon>Ophiophagus</taxon>
    </lineage>
</organism>
<dbReference type="InterPro" id="IPR001855">
    <property type="entry name" value="Defensin_beta-like"/>
</dbReference>
<dbReference type="Proteomes" id="UP000018936">
    <property type="component" value="Unassembled WGS sequence"/>
</dbReference>
<evidence type="ECO:0000313" key="2">
    <source>
        <dbReference type="EMBL" id="ETE57771.1"/>
    </source>
</evidence>
<keyword evidence="3" id="KW-1185">Reference proteome</keyword>
<dbReference type="Pfam" id="PF00711">
    <property type="entry name" value="Defensin_beta"/>
    <property type="match status" value="1"/>
</dbReference>
<protein>
    <recommendedName>
        <fullName evidence="1">Beta-defensin-like domain-containing protein</fullName>
    </recommendedName>
</protein>
<dbReference type="AlphaFoldDB" id="V8N778"/>
<dbReference type="EMBL" id="AZIM01007770">
    <property type="protein sequence ID" value="ETE57771.1"/>
    <property type="molecule type" value="Genomic_DNA"/>
</dbReference>
<evidence type="ECO:0000313" key="3">
    <source>
        <dbReference type="Proteomes" id="UP000018936"/>
    </source>
</evidence>
<proteinExistence type="predicted"/>
<sequence>MVSNLCCMLGNIMAPISSVTGKEEQHMAEFGSQKPEDILGGPEADCHRRNGTCRFKCSYPYRQSGVCSFLKDCCVRVKQQEGNHAAAKSPSIF</sequence>
<reference evidence="2 3" key="1">
    <citation type="journal article" date="2013" name="Proc. Natl. Acad. Sci. U.S.A.">
        <title>The king cobra genome reveals dynamic gene evolution and adaptation in the snake venom system.</title>
        <authorList>
            <person name="Vonk F.J."/>
            <person name="Casewell N.R."/>
            <person name="Henkel C.V."/>
            <person name="Heimberg A.M."/>
            <person name="Jansen H.J."/>
            <person name="McCleary R.J."/>
            <person name="Kerkkamp H.M."/>
            <person name="Vos R.A."/>
            <person name="Guerreiro I."/>
            <person name="Calvete J.J."/>
            <person name="Wuster W."/>
            <person name="Woods A.E."/>
            <person name="Logan J.M."/>
            <person name="Harrison R.A."/>
            <person name="Castoe T.A."/>
            <person name="de Koning A.P."/>
            <person name="Pollock D.D."/>
            <person name="Yandell M."/>
            <person name="Calderon D."/>
            <person name="Renjifo C."/>
            <person name="Currier R.B."/>
            <person name="Salgado D."/>
            <person name="Pla D."/>
            <person name="Sanz L."/>
            <person name="Hyder A.S."/>
            <person name="Ribeiro J.M."/>
            <person name="Arntzen J.W."/>
            <person name="van den Thillart G.E."/>
            <person name="Boetzer M."/>
            <person name="Pirovano W."/>
            <person name="Dirks R.P."/>
            <person name="Spaink H.P."/>
            <person name="Duboule D."/>
            <person name="McGlinn E."/>
            <person name="Kini R.M."/>
            <person name="Richardson M.K."/>
        </authorList>
    </citation>
    <scope>NUCLEOTIDE SEQUENCE</scope>
    <source>
        <tissue evidence="2">Blood</tissue>
    </source>
</reference>
<feature type="domain" description="Beta-defensin-like" evidence="1">
    <location>
        <begin position="44"/>
        <end position="74"/>
    </location>
</feature>
<evidence type="ECO:0000259" key="1">
    <source>
        <dbReference type="Pfam" id="PF00711"/>
    </source>
</evidence>
<accession>V8N778</accession>
<comment type="caution">
    <text evidence="2">The sequence shown here is derived from an EMBL/GenBank/DDBJ whole genome shotgun (WGS) entry which is preliminary data.</text>
</comment>
<dbReference type="SUPFAM" id="SSF57392">
    <property type="entry name" value="Defensin-like"/>
    <property type="match status" value="1"/>
</dbReference>
<name>V8N778_OPHHA</name>